<evidence type="ECO:0000313" key="2">
    <source>
        <dbReference type="EMBL" id="MDY3560017.1"/>
    </source>
</evidence>
<proteinExistence type="predicted"/>
<gene>
    <name evidence="2" type="ORF">R5W23_001224</name>
</gene>
<comment type="caution">
    <text evidence="2">The sequence shown here is derived from an EMBL/GenBank/DDBJ whole genome shotgun (WGS) entry which is preliminary data.</text>
</comment>
<dbReference type="EMBL" id="JAXBLV010000166">
    <property type="protein sequence ID" value="MDY3560017.1"/>
    <property type="molecule type" value="Genomic_DNA"/>
</dbReference>
<reference evidence="3" key="1">
    <citation type="journal article" date="2023" name="Mar. Drugs">
        <title>Gemmata algarum, a Novel Planctomycete Isolated from an Algal Mat, Displays Antimicrobial Activity.</title>
        <authorList>
            <person name="Kumar G."/>
            <person name="Kallscheuer N."/>
            <person name="Kashif M."/>
            <person name="Ahamad S."/>
            <person name="Jagadeeshwari U."/>
            <person name="Pannikurungottu S."/>
            <person name="Haufschild T."/>
            <person name="Kabuu M."/>
            <person name="Sasikala C."/>
            <person name="Jogler C."/>
            <person name="Ramana C."/>
        </authorList>
    </citation>
    <scope>NUCLEOTIDE SEQUENCE [LARGE SCALE GENOMIC DNA]</scope>
    <source>
        <strain evidence="3">JC673</strain>
    </source>
</reference>
<keyword evidence="3" id="KW-1185">Reference proteome</keyword>
<protein>
    <submittedName>
        <fullName evidence="2">LssY C-terminal domain-containing protein</fullName>
    </submittedName>
</protein>
<dbReference type="Pfam" id="PF14067">
    <property type="entry name" value="LssY_C"/>
    <property type="match status" value="1"/>
</dbReference>
<organism evidence="2 3">
    <name type="scientific">Gemmata algarum</name>
    <dbReference type="NCBI Taxonomy" id="2975278"/>
    <lineage>
        <taxon>Bacteria</taxon>
        <taxon>Pseudomonadati</taxon>
        <taxon>Planctomycetota</taxon>
        <taxon>Planctomycetia</taxon>
        <taxon>Gemmatales</taxon>
        <taxon>Gemmataceae</taxon>
        <taxon>Gemmata</taxon>
    </lineage>
</organism>
<sequence>MFTAVLCAALVVPPAEPVLTSKRDGTPGDPVNLRLVGTREELVRAFCAAGWVTADPVTVRSSLRIGASVVLNRPYPSAPVSDLYLFGRVQDVAFERALGSARTRHHVRFWRAGCDATGRPVWLGAGTFDVRVGRGPATGKLTHRIAPDVDTERDGILADLARGGGLSAARVEPRGGPFSGRNGEGDHYFTDGGVGAGVLTSGTGCQRTLRGGQRR</sequence>
<accession>A0ABU5EXI7</accession>
<dbReference type="Proteomes" id="UP001272242">
    <property type="component" value="Unassembled WGS sequence"/>
</dbReference>
<evidence type="ECO:0000313" key="3">
    <source>
        <dbReference type="Proteomes" id="UP001272242"/>
    </source>
</evidence>
<name>A0ABU5EXI7_9BACT</name>
<dbReference type="RefSeq" id="WP_320686677.1">
    <property type="nucleotide sequence ID" value="NZ_JAXBLV010000166.1"/>
</dbReference>
<feature type="domain" description="LssY-like C-terminal" evidence="1">
    <location>
        <begin position="18"/>
        <end position="192"/>
    </location>
</feature>
<evidence type="ECO:0000259" key="1">
    <source>
        <dbReference type="Pfam" id="PF14067"/>
    </source>
</evidence>
<dbReference type="InterPro" id="IPR025902">
    <property type="entry name" value="LssY-like-C_dom"/>
</dbReference>